<reference evidence="1 2" key="1">
    <citation type="submission" date="2018-02" db="EMBL/GenBank/DDBJ databases">
        <authorList>
            <person name="Cohen D.B."/>
            <person name="Kent A.D."/>
        </authorList>
    </citation>
    <scope>NUCLEOTIDE SEQUENCE [LARGE SCALE GENOMIC DNA]</scope>
    <source>
        <strain evidence="1">1</strain>
    </source>
</reference>
<dbReference type="Proteomes" id="UP000238164">
    <property type="component" value="Chromosome 1"/>
</dbReference>
<dbReference type="OrthoDB" id="9811945at2"/>
<dbReference type="GO" id="GO:0005975">
    <property type="term" value="P:carbohydrate metabolic process"/>
    <property type="evidence" value="ECO:0007669"/>
    <property type="project" value="UniProtKB-ARBA"/>
</dbReference>
<dbReference type="Gene3D" id="2.60.40.10">
    <property type="entry name" value="Immunoglobulins"/>
    <property type="match status" value="1"/>
</dbReference>
<dbReference type="KEGG" id="mgg:MPLG2_1689"/>
<gene>
    <name evidence="1" type="ORF">MPLG2_1689</name>
</gene>
<accession>A0A2N9JGS8</accession>
<name>A0A2N9JGS8_9ACTN</name>
<dbReference type="AlphaFoldDB" id="A0A2N9JGS8"/>
<keyword evidence="2" id="KW-1185">Reference proteome</keyword>
<dbReference type="CDD" id="cd07184">
    <property type="entry name" value="E_set_Isoamylase_like_N"/>
    <property type="match status" value="1"/>
</dbReference>
<organism evidence="1 2">
    <name type="scientific">Micropruina glycogenica</name>
    <dbReference type="NCBI Taxonomy" id="75385"/>
    <lineage>
        <taxon>Bacteria</taxon>
        <taxon>Bacillati</taxon>
        <taxon>Actinomycetota</taxon>
        <taxon>Actinomycetes</taxon>
        <taxon>Propionibacteriales</taxon>
        <taxon>Nocardioidaceae</taxon>
        <taxon>Micropruina</taxon>
    </lineage>
</organism>
<protein>
    <submittedName>
        <fullName evidence="1">CAZy families CBM48 protein</fullName>
    </submittedName>
</protein>
<dbReference type="SUPFAM" id="SSF81296">
    <property type="entry name" value="E set domains"/>
    <property type="match status" value="1"/>
</dbReference>
<dbReference type="RefSeq" id="WP_105185621.1">
    <property type="nucleotide sequence ID" value="NZ_BAAAGO010000039.1"/>
</dbReference>
<dbReference type="InterPro" id="IPR013783">
    <property type="entry name" value="Ig-like_fold"/>
</dbReference>
<sequence>MLKLTGSTKSPTRTITFALPSDHPAGKVSVVGNFNDWTPGAAPLKKRSNGTMSTTVKVPADYIVAFRYLGENDAWFDEPEADFIDAGASVILARAS</sequence>
<proteinExistence type="predicted"/>
<evidence type="ECO:0000313" key="2">
    <source>
        <dbReference type="Proteomes" id="UP000238164"/>
    </source>
</evidence>
<dbReference type="InterPro" id="IPR014756">
    <property type="entry name" value="Ig_E-set"/>
</dbReference>
<evidence type="ECO:0000313" key="1">
    <source>
        <dbReference type="EMBL" id="SPD86725.1"/>
    </source>
</evidence>
<dbReference type="EMBL" id="LT985188">
    <property type="protein sequence ID" value="SPD86725.1"/>
    <property type="molecule type" value="Genomic_DNA"/>
</dbReference>